<dbReference type="Gramene" id="OB08G17740.1">
    <property type="protein sequence ID" value="OB08G17740.1"/>
    <property type="gene ID" value="OB08G17740"/>
</dbReference>
<keyword evidence="2" id="KW-1185">Reference proteome</keyword>
<protein>
    <submittedName>
        <fullName evidence="1">Uncharacterized protein</fullName>
    </submittedName>
</protein>
<accession>J3MRP5</accession>
<reference evidence="1" key="1">
    <citation type="journal article" date="2013" name="Nat. Commun.">
        <title>Whole-genome sequencing of Oryza brachyantha reveals mechanisms underlying Oryza genome evolution.</title>
        <authorList>
            <person name="Chen J."/>
            <person name="Huang Q."/>
            <person name="Gao D."/>
            <person name="Wang J."/>
            <person name="Lang Y."/>
            <person name="Liu T."/>
            <person name="Li B."/>
            <person name="Bai Z."/>
            <person name="Luis Goicoechea J."/>
            <person name="Liang C."/>
            <person name="Chen C."/>
            <person name="Zhang W."/>
            <person name="Sun S."/>
            <person name="Liao Y."/>
            <person name="Zhang X."/>
            <person name="Yang L."/>
            <person name="Song C."/>
            <person name="Wang M."/>
            <person name="Shi J."/>
            <person name="Liu G."/>
            <person name="Liu J."/>
            <person name="Zhou H."/>
            <person name="Zhou W."/>
            <person name="Yu Q."/>
            <person name="An N."/>
            <person name="Chen Y."/>
            <person name="Cai Q."/>
            <person name="Wang B."/>
            <person name="Liu B."/>
            <person name="Min J."/>
            <person name="Huang Y."/>
            <person name="Wu H."/>
            <person name="Li Z."/>
            <person name="Zhang Y."/>
            <person name="Yin Y."/>
            <person name="Song W."/>
            <person name="Jiang J."/>
            <person name="Jackson S.A."/>
            <person name="Wing R.A."/>
            <person name="Wang J."/>
            <person name="Chen M."/>
        </authorList>
    </citation>
    <scope>NUCLEOTIDE SEQUENCE [LARGE SCALE GENOMIC DNA]</scope>
    <source>
        <strain evidence="1">cv. IRGC 101232</strain>
    </source>
</reference>
<reference evidence="1" key="2">
    <citation type="submission" date="2013-04" db="UniProtKB">
        <authorList>
            <consortium name="EnsemblPlants"/>
        </authorList>
    </citation>
    <scope>IDENTIFICATION</scope>
</reference>
<dbReference type="EnsemblPlants" id="OB08G17740.1">
    <property type="protein sequence ID" value="OB08G17740.1"/>
    <property type="gene ID" value="OB08G17740"/>
</dbReference>
<evidence type="ECO:0000313" key="2">
    <source>
        <dbReference type="Proteomes" id="UP000006038"/>
    </source>
</evidence>
<dbReference type="AlphaFoldDB" id="J3MRP5"/>
<organism evidence="1">
    <name type="scientific">Oryza brachyantha</name>
    <name type="common">malo sina</name>
    <dbReference type="NCBI Taxonomy" id="4533"/>
    <lineage>
        <taxon>Eukaryota</taxon>
        <taxon>Viridiplantae</taxon>
        <taxon>Streptophyta</taxon>
        <taxon>Embryophyta</taxon>
        <taxon>Tracheophyta</taxon>
        <taxon>Spermatophyta</taxon>
        <taxon>Magnoliopsida</taxon>
        <taxon>Liliopsida</taxon>
        <taxon>Poales</taxon>
        <taxon>Poaceae</taxon>
        <taxon>BOP clade</taxon>
        <taxon>Oryzoideae</taxon>
        <taxon>Oryzeae</taxon>
        <taxon>Oryzinae</taxon>
        <taxon>Oryza</taxon>
    </lineage>
</organism>
<evidence type="ECO:0000313" key="1">
    <source>
        <dbReference type="EnsemblPlants" id="OB08G17740.1"/>
    </source>
</evidence>
<dbReference type="Proteomes" id="UP000006038">
    <property type="component" value="Chromosome 8"/>
</dbReference>
<dbReference type="HOGENOM" id="CLU_2240761_0_0_1"/>
<proteinExistence type="predicted"/>
<sequence>MSTLAGARKLKKELDSAEAAALRLGGGGVPNLAVEALGMVVACPTPGWAIKCLERESIHFKIQKFTLGGGCWSSALGIERRSKSINVVWREDRQRSAVLGEGQMD</sequence>
<name>J3MRP5_ORYBR</name>